<dbReference type="GO" id="GO:0045815">
    <property type="term" value="P:transcription initiation-coupled chromatin remodeling"/>
    <property type="evidence" value="ECO:0007669"/>
    <property type="project" value="TreeGrafter"/>
</dbReference>
<gene>
    <name evidence="4" type="primary">LOC101843284</name>
</gene>
<dbReference type="GO" id="GO:0000785">
    <property type="term" value="C:chromatin"/>
    <property type="evidence" value="ECO:0007669"/>
    <property type="project" value="TreeGrafter"/>
</dbReference>
<dbReference type="eggNOG" id="ENOG502SEIG">
    <property type="taxonomic scope" value="Eukaryota"/>
</dbReference>
<organism evidence="3 4">
    <name type="scientific">Mesocricetus auratus</name>
    <name type="common">Golden hamster</name>
    <dbReference type="NCBI Taxonomy" id="10036"/>
    <lineage>
        <taxon>Eukaryota</taxon>
        <taxon>Metazoa</taxon>
        <taxon>Chordata</taxon>
        <taxon>Craniata</taxon>
        <taxon>Vertebrata</taxon>
        <taxon>Euteleostomi</taxon>
        <taxon>Mammalia</taxon>
        <taxon>Eutheria</taxon>
        <taxon>Euarchontoglires</taxon>
        <taxon>Glires</taxon>
        <taxon>Rodentia</taxon>
        <taxon>Myomorpha</taxon>
        <taxon>Muroidea</taxon>
        <taxon>Cricetidae</taxon>
        <taxon>Cricetinae</taxon>
        <taxon>Mesocricetus</taxon>
    </lineage>
</organism>
<reference evidence="4" key="1">
    <citation type="submission" date="2025-08" db="UniProtKB">
        <authorList>
            <consortium name="RefSeq"/>
        </authorList>
    </citation>
    <scope>IDENTIFICATION</scope>
    <source>
        <tissue evidence="4">Liver</tissue>
    </source>
</reference>
<dbReference type="Proteomes" id="UP000886700">
    <property type="component" value="Unplaced"/>
</dbReference>
<evidence type="ECO:0000313" key="3">
    <source>
        <dbReference type="Proteomes" id="UP000886700"/>
    </source>
</evidence>
<feature type="region of interest" description="Disordered" evidence="2">
    <location>
        <begin position="193"/>
        <end position="216"/>
    </location>
</feature>
<evidence type="ECO:0000256" key="2">
    <source>
        <dbReference type="SAM" id="MobiDB-lite"/>
    </source>
</evidence>
<accession>A0A1U7QW12</accession>
<dbReference type="InterPro" id="IPR032743">
    <property type="entry name" value="FAM47"/>
</dbReference>
<comment type="similarity">
    <text evidence="1">Belongs to the FAM47 family.</text>
</comment>
<dbReference type="PANTHER" id="PTHR46449:SF1">
    <property type="entry name" value="FAMILY WITH SEQUENCE SIMILARITY 47, MEMBER A-RELATED"/>
    <property type="match status" value="1"/>
</dbReference>
<dbReference type="KEGG" id="maua:101843284"/>
<dbReference type="RefSeq" id="XP_005087180.1">
    <property type="nucleotide sequence ID" value="XM_005087123.2"/>
</dbReference>
<protein>
    <submittedName>
        <fullName evidence="4">Protein FAM47A-like</fullName>
    </submittedName>
</protein>
<dbReference type="PANTHER" id="PTHR46449">
    <property type="entry name" value="ZGC:158260"/>
    <property type="match status" value="1"/>
</dbReference>
<name>A0A1U7QW12_MESAU</name>
<proteinExistence type="inferred from homology"/>
<dbReference type="Pfam" id="PF14642">
    <property type="entry name" value="FAM47"/>
    <property type="match status" value="1"/>
</dbReference>
<dbReference type="OrthoDB" id="6755972at2759"/>
<evidence type="ECO:0000256" key="1">
    <source>
        <dbReference type="ARBA" id="ARBA00005277"/>
    </source>
</evidence>
<sequence>MGEHWLPWNRPRQVLQPMPLGMTCKPWFKDRLPSKCLAKHKQEQLKFPTSLDGRRWVFVKEGLDDFRKGYPPCEGMILRGPKEGFLPTITHRVHRSSTKSQKQQCQDLSLYSPLSLAQQARKFFVERTEASVSQHPLAFWPLEKGISEDLLLNVLEVLDPDRKLEEKWDYCEGQGKSMDLPTMDEKYPQKKIDLDPPKFPGSRKHGVLQENKPKKQDSDESLYYEFIPKGVDDFCEWVESFGDLGIDEDFVMKQFDIAYECKPSYEDSAIKKVSLLPSDLRFCRRLSKVKEIRFSLQEANFERKFKKPPDPYRSTRDKIRYGAWYLKPRLWQKLVNDEPLMDPDELQGGRLGKPDIIEELYGTIAFKDFVLSKGYSMPGILEKLFMRKGWNYEAVNTPIPRVLKAHELIMQRRDEDYDDEND</sequence>
<dbReference type="GeneID" id="101843284"/>
<dbReference type="AlphaFoldDB" id="A0A1U7QW12"/>
<evidence type="ECO:0000313" key="4">
    <source>
        <dbReference type="RefSeq" id="XP_005087180.1"/>
    </source>
</evidence>
<keyword evidence="3" id="KW-1185">Reference proteome</keyword>